<feature type="region of interest" description="Disordered" evidence="1">
    <location>
        <begin position="482"/>
        <end position="531"/>
    </location>
</feature>
<sequence>MSDSSAGTQGAGKAVFTARTGRLAALPRLLSLDQSGELTSAHVKLVATAVGRSERAVWRWVAEARATGHVDAASRTRFRVTPELRRLLVVWGGNASAVHRELKQRALDEPRLPAAPSLSTLHRALRRDLTPGERAGLAKGEAARRAFDVFGQRPPAHRNAAWEGDHKCVPVRVLLEDQLVQPWVTWFIDCHTKVITGVAVTPHAPSADAVLAALRMALDRADPFGPAGGLPGLIRVDRGKEFLCATVASALGAFAVPVVDLPAYSPHLKGTIEALNGAVEDMLFVSMPRYVHRQTLTGGRTADPDEPALTFEAFVELLLKWVHWWNTEHQPRALGGRTPMQAWSCDPTPLHDVAAEQLAHFGLADDGRTRTITTQGVQWRNRHYIAPWMVGQAGVRVAVRHLPHHDLAIEVFGLDGVHLGSAVLAEAASEEQVSKVRKARTSKARRLRADMKAAARLRRERFEAVTTATPPERLGALTEAEAEAELAASDATDLRRADPGYIPHQPVPDGWARPVLPAADEPDDNAPEENA</sequence>
<gene>
    <name evidence="3" type="ORF">SPRI_0019</name>
    <name evidence="4" type="ORF">SPRI_7334</name>
</gene>
<accession>A0A0M4DL22</accession>
<feature type="compositionally biased region" description="Low complexity" evidence="1">
    <location>
        <begin position="482"/>
        <end position="491"/>
    </location>
</feature>
<dbReference type="RefSeq" id="WP_158685267.1">
    <property type="nucleotide sequence ID" value="NZ_CP011340.1"/>
</dbReference>
<proteinExistence type="predicted"/>
<dbReference type="Proteomes" id="UP000060513">
    <property type="component" value="Chromosome"/>
</dbReference>
<dbReference type="PATRIC" id="fig|38300.4.peg.22"/>
<dbReference type="InterPro" id="IPR012337">
    <property type="entry name" value="RNaseH-like_sf"/>
</dbReference>
<evidence type="ECO:0000256" key="1">
    <source>
        <dbReference type="SAM" id="MobiDB-lite"/>
    </source>
</evidence>
<feature type="compositionally biased region" description="Acidic residues" evidence="1">
    <location>
        <begin position="520"/>
        <end position="531"/>
    </location>
</feature>
<evidence type="ECO:0000313" key="3">
    <source>
        <dbReference type="EMBL" id="ALC18325.1"/>
    </source>
</evidence>
<dbReference type="Pfam" id="PF09299">
    <property type="entry name" value="Mu-transpos_C"/>
    <property type="match status" value="1"/>
</dbReference>
<dbReference type="KEGG" id="spri:SPRI_0019"/>
<protein>
    <submittedName>
        <fullName evidence="3">Recombinase</fullName>
    </submittedName>
</protein>
<dbReference type="PROSITE" id="PS50994">
    <property type="entry name" value="INTEGRASE"/>
    <property type="match status" value="1"/>
</dbReference>
<dbReference type="EMBL" id="CP011340">
    <property type="protein sequence ID" value="ALC25640.1"/>
    <property type="molecule type" value="Genomic_DNA"/>
</dbReference>
<organism evidence="3">
    <name type="scientific">Streptomyces pristinaespiralis</name>
    <dbReference type="NCBI Taxonomy" id="38300"/>
    <lineage>
        <taxon>Bacteria</taxon>
        <taxon>Bacillati</taxon>
        <taxon>Actinomycetota</taxon>
        <taxon>Actinomycetes</taxon>
        <taxon>Kitasatosporales</taxon>
        <taxon>Streptomycetaceae</taxon>
        <taxon>Streptomyces</taxon>
    </lineage>
</organism>
<dbReference type="InterPro" id="IPR015378">
    <property type="entry name" value="Transposase-like_Mu_C"/>
</dbReference>
<name>A0A0M4DL22_STRPR</name>
<dbReference type="InterPro" id="IPR036397">
    <property type="entry name" value="RNaseH_sf"/>
</dbReference>
<dbReference type="KEGG" id="spri:SPRI_7334"/>
<feature type="domain" description="Integrase catalytic" evidence="2">
    <location>
        <begin position="150"/>
        <end position="347"/>
    </location>
</feature>
<evidence type="ECO:0000259" key="2">
    <source>
        <dbReference type="PROSITE" id="PS50994"/>
    </source>
</evidence>
<dbReference type="GO" id="GO:0015074">
    <property type="term" value="P:DNA integration"/>
    <property type="evidence" value="ECO:0007669"/>
    <property type="project" value="InterPro"/>
</dbReference>
<dbReference type="Gene3D" id="3.30.420.10">
    <property type="entry name" value="Ribonuclease H-like superfamily/Ribonuclease H"/>
    <property type="match status" value="1"/>
</dbReference>
<dbReference type="GO" id="GO:0003676">
    <property type="term" value="F:nucleic acid binding"/>
    <property type="evidence" value="ECO:0007669"/>
    <property type="project" value="InterPro"/>
</dbReference>
<dbReference type="EMBL" id="CP011340">
    <property type="protein sequence ID" value="ALC18325.1"/>
    <property type="molecule type" value="Genomic_DNA"/>
</dbReference>
<dbReference type="OrthoDB" id="4516419at2"/>
<dbReference type="SUPFAM" id="SSF53098">
    <property type="entry name" value="Ribonuclease H-like"/>
    <property type="match status" value="1"/>
</dbReference>
<evidence type="ECO:0000313" key="4">
    <source>
        <dbReference type="EMBL" id="ALC25640.1"/>
    </source>
</evidence>
<dbReference type="GeneID" id="97231648"/>
<dbReference type="InterPro" id="IPR001584">
    <property type="entry name" value="Integrase_cat-core"/>
</dbReference>
<evidence type="ECO:0000313" key="5">
    <source>
        <dbReference type="Proteomes" id="UP000060513"/>
    </source>
</evidence>
<dbReference type="STRING" id="38300.SPRI_0019"/>
<dbReference type="AlphaFoldDB" id="A0A0M4DL22"/>
<reference evidence="3 5" key="1">
    <citation type="submission" date="2015-08" db="EMBL/GenBank/DDBJ databases">
        <title>Genome sequence of the pristinamycin over-producing bacterium Streptomyces pristinaespiralis HCCB10218.</title>
        <authorList>
            <person name="Tian J."/>
            <person name="Yang J."/>
            <person name="Li L."/>
            <person name="Ruan L."/>
            <person name="Wei W."/>
            <person name="Zheng G."/>
            <person name="Wei Z."/>
            <person name="Yang S."/>
            <person name="Ge M."/>
            <person name="Jiang W."/>
            <person name="Lu Y."/>
        </authorList>
    </citation>
    <scope>NUCLEOTIDE SEQUENCE [LARGE SCALE GENOMIC DNA]</scope>
    <source>
        <strain evidence="3 5">HCCB 10218</strain>
    </source>
</reference>